<dbReference type="CDD" id="cd04318">
    <property type="entry name" value="EcAsnRS_like_N"/>
    <property type="match status" value="1"/>
</dbReference>
<dbReference type="CTD" id="36909"/>
<evidence type="ECO:0000256" key="3">
    <source>
        <dbReference type="ARBA" id="ARBA00022598"/>
    </source>
</evidence>
<dbReference type="SUPFAM" id="SSF55681">
    <property type="entry name" value="Class II aaRS and biotin synthetases"/>
    <property type="match status" value="1"/>
</dbReference>
<keyword evidence="5" id="KW-0067">ATP-binding</keyword>
<dbReference type="SUPFAM" id="SSF50249">
    <property type="entry name" value="Nucleic acid-binding proteins"/>
    <property type="match status" value="1"/>
</dbReference>
<dbReference type="EC" id="6.1.1.22" evidence="2"/>
<dbReference type="InterPro" id="IPR004365">
    <property type="entry name" value="NA-bd_OB_tRNA"/>
</dbReference>
<evidence type="ECO:0000313" key="9">
    <source>
        <dbReference type="EnsemblMetazoa" id="XP_022666915"/>
    </source>
</evidence>
<dbReference type="GO" id="GO:0004816">
    <property type="term" value="F:asparagine-tRNA ligase activity"/>
    <property type="evidence" value="ECO:0007669"/>
    <property type="project" value="UniProtKB-EC"/>
</dbReference>
<dbReference type="Gene3D" id="2.40.50.140">
    <property type="entry name" value="Nucleic acid-binding proteins"/>
    <property type="match status" value="1"/>
</dbReference>
<dbReference type="PROSITE" id="PS50862">
    <property type="entry name" value="AA_TRNA_LIGASE_II"/>
    <property type="match status" value="1"/>
</dbReference>
<dbReference type="PANTHER" id="PTHR22594:SF34">
    <property type="entry name" value="ASPARAGINE--TRNA LIGASE, MITOCHONDRIAL-RELATED"/>
    <property type="match status" value="1"/>
</dbReference>
<dbReference type="FunCoup" id="A0A7M7KJR3">
    <property type="interactions" value="1122"/>
</dbReference>
<evidence type="ECO:0000256" key="7">
    <source>
        <dbReference type="ARBA" id="ARBA00023146"/>
    </source>
</evidence>
<dbReference type="GO" id="GO:0005739">
    <property type="term" value="C:mitochondrion"/>
    <property type="evidence" value="ECO:0007669"/>
    <property type="project" value="TreeGrafter"/>
</dbReference>
<organism evidence="9 10">
    <name type="scientific">Varroa destructor</name>
    <name type="common">Honeybee mite</name>
    <dbReference type="NCBI Taxonomy" id="109461"/>
    <lineage>
        <taxon>Eukaryota</taxon>
        <taxon>Metazoa</taxon>
        <taxon>Ecdysozoa</taxon>
        <taxon>Arthropoda</taxon>
        <taxon>Chelicerata</taxon>
        <taxon>Arachnida</taxon>
        <taxon>Acari</taxon>
        <taxon>Parasitiformes</taxon>
        <taxon>Mesostigmata</taxon>
        <taxon>Gamasina</taxon>
        <taxon>Dermanyssoidea</taxon>
        <taxon>Varroidae</taxon>
        <taxon>Varroa</taxon>
    </lineage>
</organism>
<dbReference type="InterPro" id="IPR012340">
    <property type="entry name" value="NA-bd_OB-fold"/>
</dbReference>
<sequence length="484" mass="55167">MLTVLKRGLTSCLNTPIHRLNSPQTDVTLLCWVQSVRKHKNIFFVDLSDGLSSHRLQAVIPADKLDPQGIPLSVGCSLRINGDLVPSPGKNQKLELVTKQFSVLGKCDLSDYPFRPRNKYNVDFERGLQHLRPRLEKYAAVHRVRNKLIHAMHSYFQDLEFCQVQTPILTTNDCEGAGETFLVHHVDDLKQVPASQVTPQSIPDNTENENRGLRMQPTYFPSQCHLTVSSQLHLEALMHSISRVYTIQTAFRAENASSRKHLCEFAMLEAELVIESVDGLIDLIEGLINRAWQEVCQMGEFKTVGEEWRDTVDAVLKNRFIRMTYDDALEELKVLLILSVLDKKFQHPLKWGDDFKVEHENALLDIYAERPIVVTHFPSIIKPFYMLERDGTYGPVAECFDLLLPIGGEAVGGSMRETDRTKLLEVIEKAGLKGLEWYVQLREFGTIPHGGFGLGVDRLLQYFTNTHNIKDAVPFPRWQRHCQA</sequence>
<evidence type="ECO:0000256" key="5">
    <source>
        <dbReference type="ARBA" id="ARBA00022840"/>
    </source>
</evidence>
<evidence type="ECO:0000256" key="2">
    <source>
        <dbReference type="ARBA" id="ARBA00012816"/>
    </source>
</evidence>
<dbReference type="EnsemblMetazoa" id="XM_022811180">
    <property type="protein sequence ID" value="XP_022666915"/>
    <property type="gene ID" value="LOC111252770"/>
</dbReference>
<dbReference type="Pfam" id="PF00152">
    <property type="entry name" value="tRNA-synt_2"/>
    <property type="match status" value="1"/>
</dbReference>
<dbReference type="Pfam" id="PF01336">
    <property type="entry name" value="tRNA_anti-codon"/>
    <property type="match status" value="1"/>
</dbReference>
<dbReference type="GeneID" id="111252770"/>
<dbReference type="InterPro" id="IPR004364">
    <property type="entry name" value="Aa-tRNA-synt_II"/>
</dbReference>
<keyword evidence="10" id="KW-1185">Reference proteome</keyword>
<evidence type="ECO:0000313" key="10">
    <source>
        <dbReference type="Proteomes" id="UP000594260"/>
    </source>
</evidence>
<dbReference type="PANTHER" id="PTHR22594">
    <property type="entry name" value="ASPARTYL/LYSYL-TRNA SYNTHETASE"/>
    <property type="match status" value="1"/>
</dbReference>
<proteinExistence type="inferred from homology"/>
<evidence type="ECO:0000256" key="6">
    <source>
        <dbReference type="ARBA" id="ARBA00022917"/>
    </source>
</evidence>
<comment type="similarity">
    <text evidence="1">Belongs to the class-II aminoacyl-tRNA synthetase family.</text>
</comment>
<dbReference type="AlphaFoldDB" id="A0A7M7KJR3"/>
<dbReference type="GO" id="GO:0005524">
    <property type="term" value="F:ATP binding"/>
    <property type="evidence" value="ECO:0007669"/>
    <property type="project" value="UniProtKB-KW"/>
</dbReference>
<name>A0A7M7KJR3_VARDE</name>
<dbReference type="PRINTS" id="PR01042">
    <property type="entry name" value="TRNASYNTHASP"/>
</dbReference>
<feature type="domain" description="Aminoacyl-transfer RNA synthetases class-II family profile" evidence="8">
    <location>
        <begin position="143"/>
        <end position="474"/>
    </location>
</feature>
<dbReference type="GO" id="GO:0003676">
    <property type="term" value="F:nucleic acid binding"/>
    <property type="evidence" value="ECO:0007669"/>
    <property type="project" value="InterPro"/>
</dbReference>
<protein>
    <recommendedName>
        <fullName evidence="2">asparagine--tRNA ligase</fullName>
        <ecNumber evidence="2">6.1.1.22</ecNumber>
    </recommendedName>
</protein>
<dbReference type="GO" id="GO:0006421">
    <property type="term" value="P:asparaginyl-tRNA aminoacylation"/>
    <property type="evidence" value="ECO:0007669"/>
    <property type="project" value="InterPro"/>
</dbReference>
<accession>A0A7M7KJR3</accession>
<keyword evidence="7" id="KW-0030">Aminoacyl-tRNA synthetase</keyword>
<dbReference type="NCBIfam" id="TIGR00457">
    <property type="entry name" value="asnS"/>
    <property type="match status" value="1"/>
</dbReference>
<keyword evidence="6" id="KW-0648">Protein biosynthesis</keyword>
<evidence type="ECO:0000256" key="1">
    <source>
        <dbReference type="ARBA" id="ARBA00008226"/>
    </source>
</evidence>
<dbReference type="InterPro" id="IPR002312">
    <property type="entry name" value="Asp/Asn-tRNA-synth_IIb"/>
</dbReference>
<dbReference type="Gene3D" id="3.30.930.10">
    <property type="entry name" value="Bira Bifunctional Protein, Domain 2"/>
    <property type="match status" value="1"/>
</dbReference>
<dbReference type="RefSeq" id="XP_022666915.1">
    <property type="nucleotide sequence ID" value="XM_022811180.1"/>
</dbReference>
<reference evidence="9" key="1">
    <citation type="submission" date="2021-01" db="UniProtKB">
        <authorList>
            <consortium name="EnsemblMetazoa"/>
        </authorList>
    </citation>
    <scope>IDENTIFICATION</scope>
</reference>
<keyword evidence="4" id="KW-0547">Nucleotide-binding</keyword>
<dbReference type="InterPro" id="IPR006195">
    <property type="entry name" value="aa-tRNA-synth_II"/>
</dbReference>
<dbReference type="Proteomes" id="UP000594260">
    <property type="component" value="Unplaced"/>
</dbReference>
<dbReference type="KEGG" id="vde:111252770"/>
<dbReference type="InterPro" id="IPR004522">
    <property type="entry name" value="Asn-tRNA-ligase"/>
</dbReference>
<dbReference type="InterPro" id="IPR045864">
    <property type="entry name" value="aa-tRNA-synth_II/BPL/LPL"/>
</dbReference>
<evidence type="ECO:0000259" key="8">
    <source>
        <dbReference type="PROSITE" id="PS50862"/>
    </source>
</evidence>
<dbReference type="OMA" id="PEMAFYD"/>
<evidence type="ECO:0000256" key="4">
    <source>
        <dbReference type="ARBA" id="ARBA00022741"/>
    </source>
</evidence>
<dbReference type="InParanoid" id="A0A7M7KJR3"/>
<keyword evidence="3" id="KW-0436">Ligase</keyword>
<dbReference type="OrthoDB" id="1931232at2759"/>